<dbReference type="AlphaFoldDB" id="A0A1F7W349"/>
<organism evidence="2 3">
    <name type="scientific">Candidatus Uhrbacteria bacterium RIFOXYB2_FULL_45_11</name>
    <dbReference type="NCBI Taxonomy" id="1802421"/>
    <lineage>
        <taxon>Bacteria</taxon>
        <taxon>Candidatus Uhriibacteriota</taxon>
    </lineage>
</organism>
<evidence type="ECO:0000313" key="2">
    <source>
        <dbReference type="EMBL" id="OGL97225.1"/>
    </source>
</evidence>
<evidence type="ECO:0000256" key="1">
    <source>
        <dbReference type="SAM" id="Phobius"/>
    </source>
</evidence>
<proteinExistence type="predicted"/>
<reference evidence="2 3" key="1">
    <citation type="journal article" date="2016" name="Nat. Commun.">
        <title>Thousands of microbial genomes shed light on interconnected biogeochemical processes in an aquifer system.</title>
        <authorList>
            <person name="Anantharaman K."/>
            <person name="Brown C.T."/>
            <person name="Hug L.A."/>
            <person name="Sharon I."/>
            <person name="Castelle C.J."/>
            <person name="Probst A.J."/>
            <person name="Thomas B.C."/>
            <person name="Singh A."/>
            <person name="Wilkins M.J."/>
            <person name="Karaoz U."/>
            <person name="Brodie E.L."/>
            <person name="Williams K.H."/>
            <person name="Hubbard S.S."/>
            <person name="Banfield J.F."/>
        </authorList>
    </citation>
    <scope>NUCLEOTIDE SEQUENCE [LARGE SCALE GENOMIC DNA]</scope>
</reference>
<comment type="caution">
    <text evidence="2">The sequence shown here is derived from an EMBL/GenBank/DDBJ whole genome shotgun (WGS) entry which is preliminary data.</text>
</comment>
<evidence type="ECO:0000313" key="3">
    <source>
        <dbReference type="Proteomes" id="UP000177331"/>
    </source>
</evidence>
<sequence length="156" mass="18484">MRRFIMRKLALFDWIDQLQEQDRKIAYHIYATLDHIRLYSRLPFFTALPCLCLPFLAPFGTSEQQTTEDAERFFILLECVSACICYVTGYLIFSFLVFGPMRTKQIRKLQQLFFTPSASNVLNQLILLDEELELQTHSLLRPHYAKPPRRARHRLV</sequence>
<feature type="transmembrane region" description="Helical" evidence="1">
    <location>
        <begin position="73"/>
        <end position="98"/>
    </location>
</feature>
<protein>
    <submittedName>
        <fullName evidence="2">Uncharacterized protein</fullName>
    </submittedName>
</protein>
<accession>A0A1F7W349</accession>
<dbReference type="Proteomes" id="UP000177331">
    <property type="component" value="Unassembled WGS sequence"/>
</dbReference>
<feature type="transmembrane region" description="Helical" evidence="1">
    <location>
        <begin position="42"/>
        <end position="61"/>
    </location>
</feature>
<keyword evidence="1" id="KW-0472">Membrane</keyword>
<keyword evidence="1" id="KW-0812">Transmembrane</keyword>
<name>A0A1F7W349_9BACT</name>
<gene>
    <name evidence="2" type="ORF">A2318_03715</name>
</gene>
<keyword evidence="1" id="KW-1133">Transmembrane helix</keyword>
<dbReference type="EMBL" id="MGFD01000055">
    <property type="protein sequence ID" value="OGL97225.1"/>
    <property type="molecule type" value="Genomic_DNA"/>
</dbReference>
<dbReference type="STRING" id="1802421.A2318_03715"/>